<evidence type="ECO:0000313" key="2">
    <source>
        <dbReference type="Proteomes" id="UP000239236"/>
    </source>
</evidence>
<sequence>MPPMLVWKDQEYYVTYEPTKAEKVSEKDDKVEVQVEITSADLSVAVLSDWNSNKERTRFLIKR</sequence>
<protein>
    <submittedName>
        <fullName evidence="1">Uncharacterized protein</fullName>
    </submittedName>
</protein>
<proteinExistence type="predicted"/>
<comment type="caution">
    <text evidence="1">The sequence shown here is derived from an EMBL/GenBank/DDBJ whole genome shotgun (WGS) entry which is preliminary data.</text>
</comment>
<gene>
    <name evidence="1" type="ORF">C6357_02430</name>
</gene>
<accession>A0ABX5E244</accession>
<dbReference type="Proteomes" id="UP000239236">
    <property type="component" value="Unassembled WGS sequence"/>
</dbReference>
<reference evidence="1 2" key="1">
    <citation type="submission" date="2018-03" db="EMBL/GenBank/DDBJ databases">
        <title>Genotypic and phenotypic analysis of antagonistic Bacillus spp. isolated from rhizosphere soil of plants in Tibet.</title>
        <authorList>
            <person name="Borriss R."/>
            <person name="Lasch P."/>
            <person name="Wu L."/>
            <person name="Wu H."/>
            <person name="Gao X."/>
        </authorList>
    </citation>
    <scope>NUCLEOTIDE SEQUENCE [LARGE SCALE GENOMIC DNA]</scope>
    <source>
        <strain evidence="1 2">NMSW16</strain>
    </source>
</reference>
<evidence type="ECO:0000313" key="1">
    <source>
        <dbReference type="EMBL" id="PRT42840.1"/>
    </source>
</evidence>
<keyword evidence="2" id="KW-1185">Reference proteome</keyword>
<name>A0ABX5E244_9BACI</name>
<dbReference type="EMBL" id="PVRR01000001">
    <property type="protein sequence ID" value="PRT42840.1"/>
    <property type="molecule type" value="Genomic_DNA"/>
</dbReference>
<organism evidence="1 2">
    <name type="scientific">Bacillus wiedmannii</name>
    <dbReference type="NCBI Taxonomy" id="1890302"/>
    <lineage>
        <taxon>Bacteria</taxon>
        <taxon>Bacillati</taxon>
        <taxon>Bacillota</taxon>
        <taxon>Bacilli</taxon>
        <taxon>Bacillales</taxon>
        <taxon>Bacillaceae</taxon>
        <taxon>Bacillus</taxon>
        <taxon>Bacillus cereus group</taxon>
    </lineage>
</organism>